<keyword evidence="3" id="KW-1185">Reference proteome</keyword>
<protein>
    <submittedName>
        <fullName evidence="2">Dihydroxyacetone kinase-like protein</fullName>
    </submittedName>
</protein>
<dbReference type="PANTHER" id="PTHR28629">
    <property type="entry name" value="TRIOKINASE/FMN CYCLASE"/>
    <property type="match status" value="1"/>
</dbReference>
<evidence type="ECO:0000313" key="2">
    <source>
        <dbReference type="EMBL" id="TCL71633.1"/>
    </source>
</evidence>
<comment type="caution">
    <text evidence="2">The sequence shown here is derived from an EMBL/GenBank/DDBJ whole genome shotgun (WGS) entry which is preliminary data.</text>
</comment>
<dbReference type="Pfam" id="PF02733">
    <property type="entry name" value="Dak1"/>
    <property type="match status" value="1"/>
</dbReference>
<dbReference type="GO" id="GO:0004371">
    <property type="term" value="F:glycerone kinase activity"/>
    <property type="evidence" value="ECO:0007669"/>
    <property type="project" value="InterPro"/>
</dbReference>
<dbReference type="GO" id="GO:0019563">
    <property type="term" value="P:glycerol catabolic process"/>
    <property type="evidence" value="ECO:0007669"/>
    <property type="project" value="TreeGrafter"/>
</dbReference>
<dbReference type="Proteomes" id="UP000295008">
    <property type="component" value="Unassembled WGS sequence"/>
</dbReference>
<dbReference type="AlphaFoldDB" id="A0A4R1RXZ0"/>
<organism evidence="2 3">
    <name type="scientific">Hydrogenispora ethanolica</name>
    <dbReference type="NCBI Taxonomy" id="1082276"/>
    <lineage>
        <taxon>Bacteria</taxon>
        <taxon>Bacillati</taxon>
        <taxon>Bacillota</taxon>
        <taxon>Hydrogenispora</taxon>
    </lineage>
</organism>
<name>A0A4R1RXZ0_HYDET</name>
<dbReference type="SUPFAM" id="SSF82549">
    <property type="entry name" value="DAK1/DegV-like"/>
    <property type="match status" value="1"/>
</dbReference>
<dbReference type="InterPro" id="IPR004006">
    <property type="entry name" value="DhaK_dom"/>
</dbReference>
<dbReference type="Gene3D" id="3.40.50.10440">
    <property type="entry name" value="Dihydroxyacetone kinase, domain 1"/>
    <property type="match status" value="1"/>
</dbReference>
<evidence type="ECO:0000259" key="1">
    <source>
        <dbReference type="PROSITE" id="PS51481"/>
    </source>
</evidence>
<keyword evidence="2" id="KW-0418">Kinase</keyword>
<evidence type="ECO:0000313" key="3">
    <source>
        <dbReference type="Proteomes" id="UP000295008"/>
    </source>
</evidence>
<sequence length="334" mass="36205">MNKIINSPEAMVREMLEGYLCANPQLFEKVPDTNGLVLKERLDKVAIVTGGGAGNEPWNIGYVGYGLADGVALGHVYAAPPARAIMNVTKAVHHQKGVLFLATNHAGDVLNFELAAELLQLEGFQTRCVYVTDDIATAPLEQREERRGVAGVALVLKIAGAAAAAGLDLDGVARVARKANDQLRTLGVTTSPGYLPSTGEAMFEMAEGTIEFGMGFNGEPGILRMQLQPADRIADLMMERLLADLQPAPGDEVAVLLNGFGFTGLLELCIVNRRIKTILDQRNLRTYDMFIDTLLAPQGTGGFSITLLKLDEELKQYYNSAAESPFFHKREIRS</sequence>
<dbReference type="InterPro" id="IPR050861">
    <property type="entry name" value="Dihydroxyacetone_Kinase"/>
</dbReference>
<dbReference type="PANTHER" id="PTHR28629:SF4">
    <property type="entry name" value="TRIOKINASE_FMN CYCLASE"/>
    <property type="match status" value="1"/>
</dbReference>
<reference evidence="2 3" key="1">
    <citation type="submission" date="2019-03" db="EMBL/GenBank/DDBJ databases">
        <title>Genomic Encyclopedia of Type Strains, Phase IV (KMG-IV): sequencing the most valuable type-strain genomes for metagenomic binning, comparative biology and taxonomic classification.</title>
        <authorList>
            <person name="Goeker M."/>
        </authorList>
    </citation>
    <scope>NUCLEOTIDE SEQUENCE [LARGE SCALE GENOMIC DNA]</scope>
    <source>
        <strain evidence="2 3">LX-B</strain>
    </source>
</reference>
<dbReference type="Gene3D" id="3.30.1180.20">
    <property type="entry name" value="Dihydroxyacetone kinase, domain 2"/>
    <property type="match status" value="1"/>
</dbReference>
<gene>
    <name evidence="2" type="ORF">EDC14_100796</name>
</gene>
<dbReference type="GO" id="GO:0005829">
    <property type="term" value="C:cytosol"/>
    <property type="evidence" value="ECO:0007669"/>
    <property type="project" value="TreeGrafter"/>
</dbReference>
<dbReference type="FunFam" id="3.40.50.10440:FF:000001">
    <property type="entry name" value="Dihydroxyacetone kinase, DhaK subunit"/>
    <property type="match status" value="1"/>
</dbReference>
<dbReference type="RefSeq" id="WP_132013771.1">
    <property type="nucleotide sequence ID" value="NZ_SLUN01000007.1"/>
</dbReference>
<accession>A0A4R1RXZ0</accession>
<keyword evidence="2" id="KW-0808">Transferase</keyword>
<feature type="domain" description="DhaK" evidence="1">
    <location>
        <begin position="7"/>
        <end position="327"/>
    </location>
</feature>
<proteinExistence type="predicted"/>
<dbReference type="PROSITE" id="PS51481">
    <property type="entry name" value="DHAK"/>
    <property type="match status" value="1"/>
</dbReference>
<dbReference type="EMBL" id="SLUN01000007">
    <property type="protein sequence ID" value="TCL71633.1"/>
    <property type="molecule type" value="Genomic_DNA"/>
</dbReference>
<dbReference type="OrthoDB" id="9806345at2"/>